<protein>
    <submittedName>
        <fullName evidence="3">Uncharacterized protein</fullName>
    </submittedName>
</protein>
<keyword evidence="4" id="KW-1185">Reference proteome</keyword>
<organism evidence="3 4">
    <name type="scientific">Kingdonia uniflora</name>
    <dbReference type="NCBI Taxonomy" id="39325"/>
    <lineage>
        <taxon>Eukaryota</taxon>
        <taxon>Viridiplantae</taxon>
        <taxon>Streptophyta</taxon>
        <taxon>Embryophyta</taxon>
        <taxon>Tracheophyta</taxon>
        <taxon>Spermatophyta</taxon>
        <taxon>Magnoliopsida</taxon>
        <taxon>Ranunculales</taxon>
        <taxon>Circaeasteraceae</taxon>
        <taxon>Kingdonia</taxon>
    </lineage>
</organism>
<dbReference type="OrthoDB" id="691673at2759"/>
<keyword evidence="2" id="KW-0812">Transmembrane</keyword>
<dbReference type="PANTHER" id="PTHR21654:SF66">
    <property type="entry name" value="TRIHELIX TRANSCRIPTION FACTOR GT-3B"/>
    <property type="match status" value="1"/>
</dbReference>
<evidence type="ECO:0000313" key="3">
    <source>
        <dbReference type="EMBL" id="KAF6165658.1"/>
    </source>
</evidence>
<evidence type="ECO:0000256" key="2">
    <source>
        <dbReference type="SAM" id="Phobius"/>
    </source>
</evidence>
<proteinExistence type="predicted"/>
<evidence type="ECO:0000256" key="1">
    <source>
        <dbReference type="SAM" id="MobiDB-lite"/>
    </source>
</evidence>
<dbReference type="AlphaFoldDB" id="A0A7J7NFK6"/>
<keyword evidence="2" id="KW-1133">Transmembrane helix</keyword>
<feature type="compositionally biased region" description="Acidic residues" evidence="1">
    <location>
        <begin position="114"/>
        <end position="124"/>
    </location>
</feature>
<keyword evidence="2" id="KW-0472">Membrane</keyword>
<dbReference type="EMBL" id="JACGCM010000820">
    <property type="protein sequence ID" value="KAF6165658.1"/>
    <property type="molecule type" value="Genomic_DNA"/>
</dbReference>
<feature type="region of interest" description="Disordered" evidence="1">
    <location>
        <begin position="97"/>
        <end position="127"/>
    </location>
</feature>
<dbReference type="PANTHER" id="PTHR21654">
    <property type="entry name" value="FI21293P1"/>
    <property type="match status" value="1"/>
</dbReference>
<accession>A0A7J7NFK6</accession>
<comment type="caution">
    <text evidence="3">The sequence shown here is derived from an EMBL/GenBank/DDBJ whole genome shotgun (WGS) entry which is preliminary data.</text>
</comment>
<feature type="transmembrane region" description="Helical" evidence="2">
    <location>
        <begin position="135"/>
        <end position="151"/>
    </location>
</feature>
<feature type="region of interest" description="Disordered" evidence="1">
    <location>
        <begin position="1"/>
        <end position="27"/>
    </location>
</feature>
<gene>
    <name evidence="3" type="ORF">GIB67_024466</name>
</gene>
<evidence type="ECO:0000313" key="4">
    <source>
        <dbReference type="Proteomes" id="UP000541444"/>
    </source>
</evidence>
<name>A0A7J7NFK6_9MAGN</name>
<sequence>MEGHQHHQHLQQQQQMSVSMDTGGDRIPQWSLQETKEFLMIRADLDQAFMETKRNKALWEGSETMEPDMMRQQFSYYNELQAIFAARMQRMVWLEAEGGTSSSTKKRVMRLSSDEEDDNEETDEDKALRSRKERVRVLILVLVVLLVVITTM</sequence>
<dbReference type="Proteomes" id="UP000541444">
    <property type="component" value="Unassembled WGS sequence"/>
</dbReference>
<reference evidence="3 4" key="1">
    <citation type="journal article" date="2020" name="IScience">
        <title>Genome Sequencing of the Endangered Kingdonia uniflora (Circaeasteraceae, Ranunculales) Reveals Potential Mechanisms of Evolutionary Specialization.</title>
        <authorList>
            <person name="Sun Y."/>
            <person name="Deng T."/>
            <person name="Zhang A."/>
            <person name="Moore M.J."/>
            <person name="Landis J.B."/>
            <person name="Lin N."/>
            <person name="Zhang H."/>
            <person name="Zhang X."/>
            <person name="Huang J."/>
            <person name="Zhang X."/>
            <person name="Sun H."/>
            <person name="Wang H."/>
        </authorList>
    </citation>
    <scope>NUCLEOTIDE SEQUENCE [LARGE SCALE GENOMIC DNA]</scope>
    <source>
        <strain evidence="3">TB1705</strain>
        <tissue evidence="3">Leaf</tissue>
    </source>
</reference>